<evidence type="ECO:0000313" key="2">
    <source>
        <dbReference type="EMBL" id="MCI02280.1"/>
    </source>
</evidence>
<keyword evidence="2" id="KW-0808">Transferase</keyword>
<organism evidence="2 3">
    <name type="scientific">Trifolium medium</name>
    <dbReference type="NCBI Taxonomy" id="97028"/>
    <lineage>
        <taxon>Eukaryota</taxon>
        <taxon>Viridiplantae</taxon>
        <taxon>Streptophyta</taxon>
        <taxon>Embryophyta</taxon>
        <taxon>Tracheophyta</taxon>
        <taxon>Spermatophyta</taxon>
        <taxon>Magnoliopsida</taxon>
        <taxon>eudicotyledons</taxon>
        <taxon>Gunneridae</taxon>
        <taxon>Pentapetalae</taxon>
        <taxon>rosids</taxon>
        <taxon>fabids</taxon>
        <taxon>Fabales</taxon>
        <taxon>Fabaceae</taxon>
        <taxon>Papilionoideae</taxon>
        <taxon>50 kb inversion clade</taxon>
        <taxon>NPAAA clade</taxon>
        <taxon>Hologalegina</taxon>
        <taxon>IRL clade</taxon>
        <taxon>Trifolieae</taxon>
        <taxon>Trifolium</taxon>
    </lineage>
</organism>
<dbReference type="GO" id="GO:0016301">
    <property type="term" value="F:kinase activity"/>
    <property type="evidence" value="ECO:0007669"/>
    <property type="project" value="UniProtKB-KW"/>
</dbReference>
<accession>A0A392NST2</accession>
<gene>
    <name evidence="2" type="ORF">A2U01_0023312</name>
</gene>
<dbReference type="Proteomes" id="UP000265520">
    <property type="component" value="Unassembled WGS sequence"/>
</dbReference>
<keyword evidence="2" id="KW-0418">Kinase</keyword>
<feature type="non-terminal residue" evidence="2">
    <location>
        <position position="1"/>
    </location>
</feature>
<evidence type="ECO:0000256" key="1">
    <source>
        <dbReference type="SAM" id="MobiDB-lite"/>
    </source>
</evidence>
<feature type="region of interest" description="Disordered" evidence="1">
    <location>
        <begin position="1"/>
        <end position="20"/>
    </location>
</feature>
<dbReference type="AlphaFoldDB" id="A0A392NST2"/>
<dbReference type="EMBL" id="LXQA010048618">
    <property type="protein sequence ID" value="MCI02280.1"/>
    <property type="molecule type" value="Genomic_DNA"/>
</dbReference>
<protein>
    <submittedName>
        <fullName evidence="2">Phosphatidylinositol 4-kinase beta 1-like</fullName>
    </submittedName>
</protein>
<sequence length="80" mass="8746">CAGSPKQRSEKSGTKPPLPINLQQFRKGAYHGSLDFVLSLCETSFGLVDVFPIEDRKRALHESLAEINLHLTEAHATGAD</sequence>
<keyword evidence="3" id="KW-1185">Reference proteome</keyword>
<name>A0A392NST2_9FABA</name>
<evidence type="ECO:0000313" key="3">
    <source>
        <dbReference type="Proteomes" id="UP000265520"/>
    </source>
</evidence>
<comment type="caution">
    <text evidence="2">The sequence shown here is derived from an EMBL/GenBank/DDBJ whole genome shotgun (WGS) entry which is preliminary data.</text>
</comment>
<proteinExistence type="predicted"/>
<reference evidence="2 3" key="1">
    <citation type="journal article" date="2018" name="Front. Plant Sci.">
        <title>Red Clover (Trifolium pratense) and Zigzag Clover (T. medium) - A Picture of Genomic Similarities and Differences.</title>
        <authorList>
            <person name="Dluhosova J."/>
            <person name="Istvanek J."/>
            <person name="Nedelnik J."/>
            <person name="Repkova J."/>
        </authorList>
    </citation>
    <scope>NUCLEOTIDE SEQUENCE [LARGE SCALE GENOMIC DNA]</scope>
    <source>
        <strain evidence="3">cv. 10/8</strain>
        <tissue evidence="2">Leaf</tissue>
    </source>
</reference>